<dbReference type="SUPFAM" id="SSF90123">
    <property type="entry name" value="ABC transporter transmembrane region"/>
    <property type="match status" value="1"/>
</dbReference>
<dbReference type="STRING" id="28117.BHV66_08465"/>
<gene>
    <name evidence="10" type="ORF">BHV66_08465</name>
</gene>
<dbReference type="SMART" id="SM00382">
    <property type="entry name" value="AAA"/>
    <property type="match status" value="1"/>
</dbReference>
<dbReference type="GeneID" id="73802408"/>
<dbReference type="GO" id="GO:0034040">
    <property type="term" value="F:ATPase-coupled lipid transmembrane transporter activity"/>
    <property type="evidence" value="ECO:0007669"/>
    <property type="project" value="TreeGrafter"/>
</dbReference>
<dbReference type="EMBL" id="MNQH01000033">
    <property type="protein sequence ID" value="OKY93670.1"/>
    <property type="molecule type" value="Genomic_DNA"/>
</dbReference>
<sequence length="570" mass="64100">MRSILLDIIPRRFRRRSYLVSGTIFLRALLNFAGLALLIPVLLLILDSESMHTNPWLERLYQAGGFESDRAFALTVCGCIVALIAFKNLLNLFLLRYERRYIYDLYRCMSRRLYIEYHDRGLGFIKNTNSALLSRNVNFVCLAFVTGILVPLASITSESMLLALLFTALLFYNPTVAGLVLLVFIPTVWFYYSAVRKRLHRYGVQENEAQREKARTVVETFRGYADLEINDAFPSMLRRFDRAMDKIVTIQSRNMTVNALPSIFMEVGLAIGMALFVAVSLGTPGDEARVLFGVFAVAGLRLMPSVRNMMSGWSALKYNRYTIDILRDIDLNDEKPEPSAAQPPLPFEREIAVRDLSFRFDDERGDKEVLHGLTLTIRKGEHVGIRGASGAGKTTLFNLLLGFYTPTGGEITIDGEPLTAANRRRWQNAVGYVSQHVFLLDGTLLENIALGEEEEKIDRRRAEESLRAARLEDFVQSLSAGIDTPIGEAGNKLSGGQRQRIGIARALYKQANILFFDEATSALDSGTEEGINRSIAELSQHNRDLTIVVIAHRESSLEYCDRIITLDNNG</sequence>
<dbReference type="InterPro" id="IPR039421">
    <property type="entry name" value="Type_1_exporter"/>
</dbReference>
<feature type="transmembrane region" description="Helical" evidence="7">
    <location>
        <begin position="71"/>
        <end position="90"/>
    </location>
</feature>
<dbReference type="InterPro" id="IPR017871">
    <property type="entry name" value="ABC_transporter-like_CS"/>
</dbReference>
<dbReference type="InterPro" id="IPR003593">
    <property type="entry name" value="AAA+_ATPase"/>
</dbReference>
<dbReference type="InterPro" id="IPR027417">
    <property type="entry name" value="P-loop_NTPase"/>
</dbReference>
<dbReference type="RefSeq" id="WP_004327891.1">
    <property type="nucleotide sequence ID" value="NZ_BAAFKX010000003.1"/>
</dbReference>
<keyword evidence="2 7" id="KW-0812">Transmembrane</keyword>
<feature type="transmembrane region" description="Helical" evidence="7">
    <location>
        <begin position="161"/>
        <end position="192"/>
    </location>
</feature>
<dbReference type="GO" id="GO:0016887">
    <property type="term" value="F:ATP hydrolysis activity"/>
    <property type="evidence" value="ECO:0007669"/>
    <property type="project" value="InterPro"/>
</dbReference>
<dbReference type="Gene3D" id="3.40.50.300">
    <property type="entry name" value="P-loop containing nucleotide triphosphate hydrolases"/>
    <property type="match status" value="1"/>
</dbReference>
<keyword evidence="6 7" id="KW-0472">Membrane</keyword>
<dbReference type="PANTHER" id="PTHR24221">
    <property type="entry name" value="ATP-BINDING CASSETTE SUB-FAMILY B"/>
    <property type="match status" value="1"/>
</dbReference>
<proteinExistence type="predicted"/>
<comment type="caution">
    <text evidence="10">The sequence shown here is derived from an EMBL/GenBank/DDBJ whole genome shotgun (WGS) entry which is preliminary data.</text>
</comment>
<dbReference type="GO" id="GO:0005886">
    <property type="term" value="C:plasma membrane"/>
    <property type="evidence" value="ECO:0007669"/>
    <property type="project" value="UniProtKB-SubCell"/>
</dbReference>
<evidence type="ECO:0000256" key="7">
    <source>
        <dbReference type="SAM" id="Phobius"/>
    </source>
</evidence>
<feature type="transmembrane region" description="Helical" evidence="7">
    <location>
        <begin position="20"/>
        <end position="46"/>
    </location>
</feature>
<dbReference type="PROSITE" id="PS00211">
    <property type="entry name" value="ABC_TRANSPORTER_1"/>
    <property type="match status" value="1"/>
</dbReference>
<evidence type="ECO:0000256" key="4">
    <source>
        <dbReference type="ARBA" id="ARBA00022840"/>
    </source>
</evidence>
<dbReference type="Pfam" id="PF00005">
    <property type="entry name" value="ABC_tran"/>
    <property type="match status" value="1"/>
</dbReference>
<feature type="domain" description="ABC transporter" evidence="8">
    <location>
        <begin position="351"/>
        <end position="570"/>
    </location>
</feature>
<evidence type="ECO:0000313" key="10">
    <source>
        <dbReference type="EMBL" id="OKY93670.1"/>
    </source>
</evidence>
<dbReference type="Gene3D" id="1.20.1560.10">
    <property type="entry name" value="ABC transporter type 1, transmembrane domain"/>
    <property type="match status" value="1"/>
</dbReference>
<dbReference type="GO" id="GO:0005524">
    <property type="term" value="F:ATP binding"/>
    <property type="evidence" value="ECO:0007669"/>
    <property type="project" value="UniProtKB-KW"/>
</dbReference>
<evidence type="ECO:0000313" key="11">
    <source>
        <dbReference type="Proteomes" id="UP000187417"/>
    </source>
</evidence>
<evidence type="ECO:0000256" key="3">
    <source>
        <dbReference type="ARBA" id="ARBA00022741"/>
    </source>
</evidence>
<dbReference type="InterPro" id="IPR003439">
    <property type="entry name" value="ABC_transporter-like_ATP-bd"/>
</dbReference>
<feature type="domain" description="ABC transmembrane type-1" evidence="9">
    <location>
        <begin position="25"/>
        <end position="279"/>
    </location>
</feature>
<evidence type="ECO:0000259" key="8">
    <source>
        <dbReference type="PROSITE" id="PS50893"/>
    </source>
</evidence>
<reference evidence="10 11" key="1">
    <citation type="journal article" date="2016" name="Nat. Biotechnol.">
        <title>Measurement of bacterial replication rates in microbial communities.</title>
        <authorList>
            <person name="Brown C.T."/>
            <person name="Olm M.R."/>
            <person name="Thomas B.C."/>
            <person name="Banfield J.F."/>
        </authorList>
    </citation>
    <scope>NUCLEOTIDE SEQUENCE [LARGE SCALE GENOMIC DNA]</scope>
    <source>
        <strain evidence="10">CAG:67_53_122</strain>
    </source>
</reference>
<protein>
    <submittedName>
        <fullName evidence="10">Bacteriocin/lantibiotic ABC transporter</fullName>
    </submittedName>
</protein>
<dbReference type="InterPro" id="IPR011527">
    <property type="entry name" value="ABC1_TM_dom"/>
</dbReference>
<accession>A0A1Q6F499</accession>
<dbReference type="SUPFAM" id="SSF52540">
    <property type="entry name" value="P-loop containing nucleoside triphosphate hydrolases"/>
    <property type="match status" value="1"/>
</dbReference>
<dbReference type="PANTHER" id="PTHR24221:SF654">
    <property type="entry name" value="ATP-BINDING CASSETTE SUB-FAMILY B MEMBER 6"/>
    <property type="match status" value="1"/>
</dbReference>
<dbReference type="CDD" id="cd03228">
    <property type="entry name" value="ABCC_MRP_Like"/>
    <property type="match status" value="1"/>
</dbReference>
<evidence type="ECO:0000256" key="2">
    <source>
        <dbReference type="ARBA" id="ARBA00022692"/>
    </source>
</evidence>
<keyword evidence="3" id="KW-0547">Nucleotide-binding</keyword>
<feature type="transmembrane region" description="Helical" evidence="7">
    <location>
        <begin position="136"/>
        <end position="155"/>
    </location>
</feature>
<evidence type="ECO:0000256" key="5">
    <source>
        <dbReference type="ARBA" id="ARBA00022989"/>
    </source>
</evidence>
<keyword evidence="5 7" id="KW-1133">Transmembrane helix</keyword>
<evidence type="ECO:0000256" key="6">
    <source>
        <dbReference type="ARBA" id="ARBA00023136"/>
    </source>
</evidence>
<dbReference type="AlphaFoldDB" id="A0A1Q6F499"/>
<dbReference type="Proteomes" id="UP000187417">
    <property type="component" value="Unassembled WGS sequence"/>
</dbReference>
<keyword evidence="4" id="KW-0067">ATP-binding</keyword>
<evidence type="ECO:0000256" key="1">
    <source>
        <dbReference type="ARBA" id="ARBA00004651"/>
    </source>
</evidence>
<evidence type="ECO:0000259" key="9">
    <source>
        <dbReference type="PROSITE" id="PS50929"/>
    </source>
</evidence>
<comment type="subcellular location">
    <subcellularLocation>
        <location evidence="1">Cell membrane</location>
        <topology evidence="1">Multi-pass membrane protein</topology>
    </subcellularLocation>
</comment>
<feature type="transmembrane region" description="Helical" evidence="7">
    <location>
        <begin position="263"/>
        <end position="282"/>
    </location>
</feature>
<name>A0A1Q6F499_9BACT</name>
<dbReference type="GO" id="GO:0140359">
    <property type="term" value="F:ABC-type transporter activity"/>
    <property type="evidence" value="ECO:0007669"/>
    <property type="project" value="InterPro"/>
</dbReference>
<dbReference type="InterPro" id="IPR036640">
    <property type="entry name" value="ABC1_TM_sf"/>
</dbReference>
<dbReference type="PROSITE" id="PS50929">
    <property type="entry name" value="ABC_TM1F"/>
    <property type="match status" value="1"/>
</dbReference>
<organism evidence="10 11">
    <name type="scientific">Alistipes putredinis</name>
    <dbReference type="NCBI Taxonomy" id="28117"/>
    <lineage>
        <taxon>Bacteria</taxon>
        <taxon>Pseudomonadati</taxon>
        <taxon>Bacteroidota</taxon>
        <taxon>Bacteroidia</taxon>
        <taxon>Bacteroidales</taxon>
        <taxon>Rikenellaceae</taxon>
        <taxon>Alistipes</taxon>
    </lineage>
</organism>
<dbReference type="PROSITE" id="PS50893">
    <property type="entry name" value="ABC_TRANSPORTER_2"/>
    <property type="match status" value="1"/>
</dbReference>